<organism evidence="2 3">
    <name type="scientific">Trematosphaeria pertusa</name>
    <dbReference type="NCBI Taxonomy" id="390896"/>
    <lineage>
        <taxon>Eukaryota</taxon>
        <taxon>Fungi</taxon>
        <taxon>Dikarya</taxon>
        <taxon>Ascomycota</taxon>
        <taxon>Pezizomycotina</taxon>
        <taxon>Dothideomycetes</taxon>
        <taxon>Pleosporomycetidae</taxon>
        <taxon>Pleosporales</taxon>
        <taxon>Massarineae</taxon>
        <taxon>Trematosphaeriaceae</taxon>
        <taxon>Trematosphaeria</taxon>
    </lineage>
</organism>
<gene>
    <name evidence="2" type="ORF">BU26DRAFT_523327</name>
</gene>
<proteinExistence type="predicted"/>
<accession>A0A6A6HZW2</accession>
<dbReference type="Proteomes" id="UP000800094">
    <property type="component" value="Unassembled WGS sequence"/>
</dbReference>
<feature type="compositionally biased region" description="Polar residues" evidence="1">
    <location>
        <begin position="1"/>
        <end position="13"/>
    </location>
</feature>
<dbReference type="GeneID" id="54583348"/>
<dbReference type="AlphaFoldDB" id="A0A6A6HZW2"/>
<dbReference type="RefSeq" id="XP_033678739.1">
    <property type="nucleotide sequence ID" value="XM_033830018.1"/>
</dbReference>
<sequence>MAPSSISSINQSEPLLPPKPSNGQNGQPISKTSSSAVEALHLIRIGLGLACIVAPRWTCAVFQFSIPEGSAILVRLFGVRDLILGALLTTNEDKVSRREMKRVVWANIGADAVDMCSIAFALATGTLGKLPAGLFAGGAAVGLGLEALGLRGL</sequence>
<name>A0A6A6HZW2_9PLEO</name>
<reference evidence="2" key="1">
    <citation type="journal article" date="2020" name="Stud. Mycol.">
        <title>101 Dothideomycetes genomes: a test case for predicting lifestyles and emergence of pathogens.</title>
        <authorList>
            <person name="Haridas S."/>
            <person name="Albert R."/>
            <person name="Binder M."/>
            <person name="Bloem J."/>
            <person name="Labutti K."/>
            <person name="Salamov A."/>
            <person name="Andreopoulos B."/>
            <person name="Baker S."/>
            <person name="Barry K."/>
            <person name="Bills G."/>
            <person name="Bluhm B."/>
            <person name="Cannon C."/>
            <person name="Castanera R."/>
            <person name="Culley D."/>
            <person name="Daum C."/>
            <person name="Ezra D."/>
            <person name="Gonzalez J."/>
            <person name="Henrissat B."/>
            <person name="Kuo A."/>
            <person name="Liang C."/>
            <person name="Lipzen A."/>
            <person name="Lutzoni F."/>
            <person name="Magnuson J."/>
            <person name="Mondo S."/>
            <person name="Nolan M."/>
            <person name="Ohm R."/>
            <person name="Pangilinan J."/>
            <person name="Park H.-J."/>
            <person name="Ramirez L."/>
            <person name="Alfaro M."/>
            <person name="Sun H."/>
            <person name="Tritt A."/>
            <person name="Yoshinaga Y."/>
            <person name="Zwiers L.-H."/>
            <person name="Turgeon B."/>
            <person name="Goodwin S."/>
            <person name="Spatafora J."/>
            <person name="Crous P."/>
            <person name="Grigoriev I."/>
        </authorList>
    </citation>
    <scope>NUCLEOTIDE SEQUENCE</scope>
    <source>
        <strain evidence="2">CBS 122368</strain>
    </source>
</reference>
<dbReference type="EMBL" id="ML987204">
    <property type="protein sequence ID" value="KAF2243735.1"/>
    <property type="molecule type" value="Genomic_DNA"/>
</dbReference>
<keyword evidence="3" id="KW-1185">Reference proteome</keyword>
<evidence type="ECO:0000313" key="3">
    <source>
        <dbReference type="Proteomes" id="UP000800094"/>
    </source>
</evidence>
<protein>
    <submittedName>
        <fullName evidence="2">Uncharacterized protein</fullName>
    </submittedName>
</protein>
<feature type="region of interest" description="Disordered" evidence="1">
    <location>
        <begin position="1"/>
        <end position="31"/>
    </location>
</feature>
<evidence type="ECO:0000313" key="2">
    <source>
        <dbReference type="EMBL" id="KAF2243735.1"/>
    </source>
</evidence>
<feature type="compositionally biased region" description="Polar residues" evidence="1">
    <location>
        <begin position="21"/>
        <end position="31"/>
    </location>
</feature>
<dbReference type="OrthoDB" id="4160064at2759"/>
<evidence type="ECO:0000256" key="1">
    <source>
        <dbReference type="SAM" id="MobiDB-lite"/>
    </source>
</evidence>